<name>A0A9P6DR56_9AGAM</name>
<comment type="caution">
    <text evidence="2">The sequence shown here is derived from an EMBL/GenBank/DDBJ whole genome shotgun (WGS) entry which is preliminary data.</text>
</comment>
<organism evidence="2 3">
    <name type="scientific">Hydnum rufescens UP504</name>
    <dbReference type="NCBI Taxonomy" id="1448309"/>
    <lineage>
        <taxon>Eukaryota</taxon>
        <taxon>Fungi</taxon>
        <taxon>Dikarya</taxon>
        <taxon>Basidiomycota</taxon>
        <taxon>Agaricomycotina</taxon>
        <taxon>Agaricomycetes</taxon>
        <taxon>Cantharellales</taxon>
        <taxon>Hydnaceae</taxon>
        <taxon>Hydnum</taxon>
    </lineage>
</organism>
<feature type="compositionally biased region" description="Polar residues" evidence="1">
    <location>
        <begin position="38"/>
        <end position="54"/>
    </location>
</feature>
<gene>
    <name evidence="2" type="ORF">BS47DRAFT_1366194</name>
</gene>
<proteinExistence type="predicted"/>
<evidence type="ECO:0000256" key="1">
    <source>
        <dbReference type="SAM" id="MobiDB-lite"/>
    </source>
</evidence>
<reference evidence="2" key="1">
    <citation type="journal article" date="2020" name="Nat. Commun.">
        <title>Large-scale genome sequencing of mycorrhizal fungi provides insights into the early evolution of symbiotic traits.</title>
        <authorList>
            <person name="Miyauchi S."/>
            <person name="Kiss E."/>
            <person name="Kuo A."/>
            <person name="Drula E."/>
            <person name="Kohler A."/>
            <person name="Sanchez-Garcia M."/>
            <person name="Morin E."/>
            <person name="Andreopoulos B."/>
            <person name="Barry K.W."/>
            <person name="Bonito G."/>
            <person name="Buee M."/>
            <person name="Carver A."/>
            <person name="Chen C."/>
            <person name="Cichocki N."/>
            <person name="Clum A."/>
            <person name="Culley D."/>
            <person name="Crous P.W."/>
            <person name="Fauchery L."/>
            <person name="Girlanda M."/>
            <person name="Hayes R.D."/>
            <person name="Keri Z."/>
            <person name="LaButti K."/>
            <person name="Lipzen A."/>
            <person name="Lombard V."/>
            <person name="Magnuson J."/>
            <person name="Maillard F."/>
            <person name="Murat C."/>
            <person name="Nolan M."/>
            <person name="Ohm R.A."/>
            <person name="Pangilinan J."/>
            <person name="Pereira M.F."/>
            <person name="Perotto S."/>
            <person name="Peter M."/>
            <person name="Pfister S."/>
            <person name="Riley R."/>
            <person name="Sitrit Y."/>
            <person name="Stielow J.B."/>
            <person name="Szollosi G."/>
            <person name="Zifcakova L."/>
            <person name="Stursova M."/>
            <person name="Spatafora J.W."/>
            <person name="Tedersoo L."/>
            <person name="Vaario L.M."/>
            <person name="Yamada A."/>
            <person name="Yan M."/>
            <person name="Wang P."/>
            <person name="Xu J."/>
            <person name="Bruns T."/>
            <person name="Baldrian P."/>
            <person name="Vilgalys R."/>
            <person name="Dunand C."/>
            <person name="Henrissat B."/>
            <person name="Grigoriev I.V."/>
            <person name="Hibbett D."/>
            <person name="Nagy L.G."/>
            <person name="Martin F.M."/>
        </authorList>
    </citation>
    <scope>NUCLEOTIDE SEQUENCE</scope>
    <source>
        <strain evidence="2">UP504</strain>
    </source>
</reference>
<dbReference type="AlphaFoldDB" id="A0A9P6DR56"/>
<sequence>MLIPISSTILDLFSGLQVKLWLRFASVKSGATAPPSEQGKSTHGKTSQGNSNLNPEAARRGIGHLNFSDPASAMTVKKCSTDENAQPKEDEALSDTLAIYKSAELELTDRMAGHDTLHHLIYKDSWISGNTVKVDPYHAMCGEFSIWKLW</sequence>
<feature type="region of interest" description="Disordered" evidence="1">
    <location>
        <begin position="31"/>
        <end position="68"/>
    </location>
</feature>
<keyword evidence="3" id="KW-1185">Reference proteome</keyword>
<evidence type="ECO:0000313" key="3">
    <source>
        <dbReference type="Proteomes" id="UP000886523"/>
    </source>
</evidence>
<dbReference type="Proteomes" id="UP000886523">
    <property type="component" value="Unassembled WGS sequence"/>
</dbReference>
<dbReference type="EMBL" id="MU129065">
    <property type="protein sequence ID" value="KAF9508104.1"/>
    <property type="molecule type" value="Genomic_DNA"/>
</dbReference>
<evidence type="ECO:0000313" key="2">
    <source>
        <dbReference type="EMBL" id="KAF9508104.1"/>
    </source>
</evidence>
<protein>
    <submittedName>
        <fullName evidence="2">Uncharacterized protein</fullName>
    </submittedName>
</protein>
<accession>A0A9P6DR56</accession>